<dbReference type="AlphaFoldDB" id="A0A1K2IX84"/>
<name>A0A1K2IX84_9FLAO</name>
<accession>A0A1K2IX84</accession>
<dbReference type="EMBL" id="FPKW01000035">
    <property type="protein sequence ID" value="SFZ97029.1"/>
    <property type="molecule type" value="Genomic_DNA"/>
</dbReference>
<proteinExistence type="predicted"/>
<dbReference type="STRING" id="1612149.SAMN05216324_1351"/>
<organism evidence="1 2">
    <name type="scientific">Chryseobacterium limigenitum</name>
    <dbReference type="NCBI Taxonomy" id="1612149"/>
    <lineage>
        <taxon>Bacteria</taxon>
        <taxon>Pseudomonadati</taxon>
        <taxon>Bacteroidota</taxon>
        <taxon>Flavobacteriia</taxon>
        <taxon>Flavobacteriales</taxon>
        <taxon>Weeksellaceae</taxon>
        <taxon>Chryseobacterium group</taxon>
        <taxon>Chryseobacterium</taxon>
    </lineage>
</organism>
<dbReference type="Proteomes" id="UP000182034">
    <property type="component" value="Unassembled WGS sequence"/>
</dbReference>
<dbReference type="OrthoDB" id="1275288at2"/>
<reference evidence="2" key="1">
    <citation type="submission" date="2016-10" db="EMBL/GenBank/DDBJ databases">
        <authorList>
            <person name="Varghese N."/>
            <person name="Submissions S."/>
        </authorList>
    </citation>
    <scope>NUCLEOTIDE SEQUENCE [LARGE SCALE GENOMIC DNA]</scope>
    <source>
        <strain evidence="2">SUR2</strain>
    </source>
</reference>
<gene>
    <name evidence="1" type="ORF">SAMN05216324_1351</name>
</gene>
<keyword evidence="2" id="KW-1185">Reference proteome</keyword>
<protein>
    <submittedName>
        <fullName evidence="1">Uncharacterized protein</fullName>
    </submittedName>
</protein>
<evidence type="ECO:0000313" key="2">
    <source>
        <dbReference type="Proteomes" id="UP000182034"/>
    </source>
</evidence>
<dbReference type="RefSeq" id="WP_072412889.1">
    <property type="nucleotide sequence ID" value="NZ_FPKW01000035.1"/>
</dbReference>
<evidence type="ECO:0000313" key="1">
    <source>
        <dbReference type="EMBL" id="SFZ97029.1"/>
    </source>
</evidence>
<sequence length="328" mass="33944">MKFKNIIIYLLVVSSGIINAQVRFPDISQNISAPNSSAFLDASSSTFSNSSTNIAKGLLYPRVDLTTFTAFSGNPVGIASSYPNYYDGFVVYNTASSGTAGVGSTSGTLTAGFWYYENKSGTINGGTWKSLTNSGSGGSTGTVTNITTGAGLTGGPITSSGTISMLNTGVTAGTYGTATQIPQITVNALGQITSATTVAASGGSGGSGTSLRMSPVQNISTAGDFVLTDDYDFWFIKPSVAGVKVKFPTSPSSGRVINIVNLSDTYTFTAGTSNISGFVPLGNLARINGVAFGTNYGQNISAMTTTPANDSVYKFAYSGYYWFIPREF</sequence>